<reference evidence="10" key="1">
    <citation type="submission" date="2020-08" db="EMBL/GenBank/DDBJ databases">
        <title>Plant Genome Project.</title>
        <authorList>
            <person name="Zhang R.-G."/>
        </authorList>
    </citation>
    <scope>NUCLEOTIDE SEQUENCE</scope>
    <source>
        <strain evidence="10">WSP0</strain>
        <tissue evidence="10">Leaf</tissue>
    </source>
</reference>
<dbReference type="PANTHER" id="PTHR22760">
    <property type="entry name" value="GLYCOSYLTRANSFERASE"/>
    <property type="match status" value="1"/>
</dbReference>
<evidence type="ECO:0000256" key="6">
    <source>
        <dbReference type="ARBA" id="ARBA00022989"/>
    </source>
</evidence>
<dbReference type="EC" id="2.4.1.-" evidence="8"/>
<dbReference type="InterPro" id="IPR000182">
    <property type="entry name" value="GNAT_dom"/>
</dbReference>
<protein>
    <recommendedName>
        <fullName evidence="8">Mannosyltransferase</fullName>
        <ecNumber evidence="8">2.4.1.-</ecNumber>
    </recommendedName>
</protein>
<dbReference type="Gene3D" id="3.40.630.30">
    <property type="match status" value="1"/>
</dbReference>
<dbReference type="Pfam" id="PF00583">
    <property type="entry name" value="Acetyltransf_1"/>
    <property type="match status" value="1"/>
</dbReference>
<evidence type="ECO:0000313" key="10">
    <source>
        <dbReference type="EMBL" id="KAG5563797.1"/>
    </source>
</evidence>
<proteinExistence type="inferred from homology"/>
<name>A0AAV6LFQ1_9ERIC</name>
<dbReference type="GO" id="GO:0000026">
    <property type="term" value="F:alpha-1,2-mannosyltransferase activity"/>
    <property type="evidence" value="ECO:0007669"/>
    <property type="project" value="TreeGrafter"/>
</dbReference>
<feature type="transmembrane region" description="Helical" evidence="8">
    <location>
        <begin position="380"/>
        <end position="397"/>
    </location>
</feature>
<feature type="transmembrane region" description="Helical" evidence="8">
    <location>
        <begin position="486"/>
        <end position="506"/>
    </location>
</feature>
<evidence type="ECO:0000256" key="1">
    <source>
        <dbReference type="ARBA" id="ARBA00004477"/>
    </source>
</evidence>
<evidence type="ECO:0000313" key="11">
    <source>
        <dbReference type="Proteomes" id="UP000823749"/>
    </source>
</evidence>
<comment type="similarity">
    <text evidence="8">Belongs to the glycosyltransferase 22 family.</text>
</comment>
<keyword evidence="11" id="KW-1185">Reference proteome</keyword>
<keyword evidence="5 8" id="KW-0256">Endoplasmic reticulum</keyword>
<dbReference type="Proteomes" id="UP000823749">
    <property type="component" value="Chromosome 1"/>
</dbReference>
<feature type="transmembrane region" description="Helical" evidence="8">
    <location>
        <begin position="304"/>
        <end position="327"/>
    </location>
</feature>
<comment type="subcellular location">
    <subcellularLocation>
        <location evidence="1 8">Endoplasmic reticulum membrane</location>
        <topology evidence="1 8">Multi-pass membrane protein</topology>
    </subcellularLocation>
</comment>
<dbReference type="GO" id="GO:0005789">
    <property type="term" value="C:endoplasmic reticulum membrane"/>
    <property type="evidence" value="ECO:0007669"/>
    <property type="project" value="UniProtKB-SubCell"/>
</dbReference>
<feature type="transmembrane region" description="Helical" evidence="8">
    <location>
        <begin position="434"/>
        <end position="458"/>
    </location>
</feature>
<organism evidence="10 11">
    <name type="scientific">Rhododendron griersonianum</name>
    <dbReference type="NCBI Taxonomy" id="479676"/>
    <lineage>
        <taxon>Eukaryota</taxon>
        <taxon>Viridiplantae</taxon>
        <taxon>Streptophyta</taxon>
        <taxon>Embryophyta</taxon>
        <taxon>Tracheophyta</taxon>
        <taxon>Spermatophyta</taxon>
        <taxon>Magnoliopsida</taxon>
        <taxon>eudicotyledons</taxon>
        <taxon>Gunneridae</taxon>
        <taxon>Pentapetalae</taxon>
        <taxon>asterids</taxon>
        <taxon>Ericales</taxon>
        <taxon>Ericaceae</taxon>
        <taxon>Ericoideae</taxon>
        <taxon>Rhodoreae</taxon>
        <taxon>Rhododendron</taxon>
    </lineage>
</organism>
<feature type="transmembrane region" description="Helical" evidence="8">
    <location>
        <begin position="465"/>
        <end position="480"/>
    </location>
</feature>
<dbReference type="InterPro" id="IPR005599">
    <property type="entry name" value="GPI_mannosylTrfase"/>
</dbReference>
<accession>A0AAV6LFQ1</accession>
<dbReference type="EMBL" id="JACTNZ010000001">
    <property type="protein sequence ID" value="KAG5563797.1"/>
    <property type="molecule type" value="Genomic_DNA"/>
</dbReference>
<evidence type="ECO:0000256" key="7">
    <source>
        <dbReference type="ARBA" id="ARBA00023136"/>
    </source>
</evidence>
<dbReference type="InterPro" id="IPR016181">
    <property type="entry name" value="Acyl_CoA_acyltransferase"/>
</dbReference>
<gene>
    <name evidence="10" type="ORF">RHGRI_000107</name>
</gene>
<evidence type="ECO:0000256" key="4">
    <source>
        <dbReference type="ARBA" id="ARBA00022692"/>
    </source>
</evidence>
<dbReference type="SUPFAM" id="SSF55729">
    <property type="entry name" value="Acyl-CoA N-acyltransferases (Nat)"/>
    <property type="match status" value="1"/>
</dbReference>
<keyword evidence="6 8" id="KW-1133">Transmembrane helix</keyword>
<feature type="transmembrane region" description="Helical" evidence="8">
    <location>
        <begin position="279"/>
        <end position="298"/>
    </location>
</feature>
<dbReference type="GO" id="GO:0006506">
    <property type="term" value="P:GPI anchor biosynthetic process"/>
    <property type="evidence" value="ECO:0007669"/>
    <property type="project" value="TreeGrafter"/>
</dbReference>
<keyword evidence="7 8" id="KW-0472">Membrane</keyword>
<keyword evidence="2 8" id="KW-0328">Glycosyltransferase</keyword>
<dbReference type="Pfam" id="PF03901">
    <property type="entry name" value="Glyco_transf_22"/>
    <property type="match status" value="1"/>
</dbReference>
<feature type="transmembrane region" description="Helical" evidence="8">
    <location>
        <begin position="569"/>
        <end position="588"/>
    </location>
</feature>
<feature type="domain" description="N-acetyltransferase" evidence="9">
    <location>
        <begin position="79"/>
        <end position="269"/>
    </location>
</feature>
<evidence type="ECO:0000256" key="3">
    <source>
        <dbReference type="ARBA" id="ARBA00022679"/>
    </source>
</evidence>
<feature type="transmembrane region" description="Helical" evidence="8">
    <location>
        <begin position="348"/>
        <end position="368"/>
    </location>
</feature>
<dbReference type="GO" id="GO:0016747">
    <property type="term" value="F:acyltransferase activity, transferring groups other than amino-acyl groups"/>
    <property type="evidence" value="ECO:0007669"/>
    <property type="project" value="InterPro"/>
</dbReference>
<dbReference type="AlphaFoldDB" id="A0AAV6LFQ1"/>
<evidence type="ECO:0000256" key="5">
    <source>
        <dbReference type="ARBA" id="ARBA00022824"/>
    </source>
</evidence>
<comment type="caution">
    <text evidence="10">The sequence shown here is derived from an EMBL/GenBank/DDBJ whole genome shotgun (WGS) entry which is preliminary data.</text>
</comment>
<keyword evidence="4 8" id="KW-0812">Transmembrane</keyword>
<feature type="transmembrane region" description="Helical" evidence="8">
    <location>
        <begin position="530"/>
        <end position="549"/>
    </location>
</feature>
<keyword evidence="3" id="KW-0808">Transferase</keyword>
<dbReference type="PROSITE" id="PS51186">
    <property type="entry name" value="GNAT"/>
    <property type="match status" value="1"/>
</dbReference>
<evidence type="ECO:0000256" key="8">
    <source>
        <dbReference type="RuleBase" id="RU363075"/>
    </source>
</evidence>
<dbReference type="PANTHER" id="PTHR22760:SF4">
    <property type="entry name" value="GPI MANNOSYLTRANSFERASE 3"/>
    <property type="match status" value="1"/>
</dbReference>
<evidence type="ECO:0000259" key="9">
    <source>
        <dbReference type="PROSITE" id="PS51186"/>
    </source>
</evidence>
<evidence type="ECO:0000256" key="2">
    <source>
        <dbReference type="ARBA" id="ARBA00022676"/>
    </source>
</evidence>
<sequence length="722" mass="81702">MAVLTSPPPLLLSPPYYPTTTSSSSSPYFHLSFHATSRRRPITAVASSSHLCNPTKLDKSALKLAEAVSEDELWAAARLRIRTFNDFSPSVVGVEDYKKYLAEREFEALKERIAGKRTGFGRVTCINASLPLSHVLSISDDLCTTCTFSENGEDRVLVGTLDLNQCIHLPDEITGMKPQGIGGDFARAYLSNVCVAKELHRNGLGYMLIAKSKLVAEDWGISDLYAHVAIDNESAKNLYMKTGFVYESDEPAWKARYGHLTWEWEKGIRSYLHPMMFSCLYKVLALFHLDTPLFMLFSQLTNWFMFYCFTRTLSNSLETVLTLVGLYHWPCIRASSSEVHSVSRKWGLLLAALACAIRPTSAITWAYVGILELLVTRDRLNFIFLEVAPIGFLVITLTCLLDRLMYGSWVLVPLNFLKFNFLSSGGDYYGTHKWHWYFSQGFPVMLFTFLPFSIAGIITSKQWKLSGLIAWVLGLYSVLGHKEFRFVLPVLPIALMFSGYSLATIGKPDSSYGRTKDSIRIKTKCPSKKLLTVLFLLATNLPMAFYMSLVHQKEPETLHGYVGHNFFRAIFWMILTCIPANCAGQRGAEDVMNYLSKEALNGKVESIVFLTPCHALPYYSTLHHNLPMQFLDCSPSEEKGVLDESDRFMMDPVGFAAEFAKNWSLPSHIVLFDSQEKLLKDFLTSHSFQEERRFFHAHFKVDRDLQASVVIYSFKRPVTLSP</sequence>